<keyword evidence="9" id="KW-0560">Oxidoreductase</keyword>
<feature type="binding site" evidence="14">
    <location>
        <position position="118"/>
    </location>
    <ligand>
        <name>Ca(2+)</name>
        <dbReference type="ChEBI" id="CHEBI:29108"/>
        <label>2</label>
    </ligand>
</feature>
<dbReference type="InterPro" id="IPR002016">
    <property type="entry name" value="Haem_peroxidase"/>
</dbReference>
<dbReference type="Gene3D" id="1.10.520.10">
    <property type="match status" value="1"/>
</dbReference>
<dbReference type="EMBL" id="JBEDUW010000148">
    <property type="protein sequence ID" value="KAK9905341.1"/>
    <property type="molecule type" value="Genomic_DNA"/>
</dbReference>
<keyword evidence="10 14" id="KW-0408">Iron</keyword>
<evidence type="ECO:0000313" key="19">
    <source>
        <dbReference type="Proteomes" id="UP001457282"/>
    </source>
</evidence>
<evidence type="ECO:0000256" key="3">
    <source>
        <dbReference type="ARBA" id="ARBA00022525"/>
    </source>
</evidence>
<dbReference type="PANTHER" id="PTHR31517:SF48">
    <property type="entry name" value="PEROXIDASE 16-RELATED"/>
    <property type="match status" value="1"/>
</dbReference>
<dbReference type="Gene3D" id="1.10.420.10">
    <property type="entry name" value="Peroxidase, domain 2"/>
    <property type="match status" value="1"/>
</dbReference>
<dbReference type="GO" id="GO:0042744">
    <property type="term" value="P:hydrogen peroxide catabolic process"/>
    <property type="evidence" value="ECO:0007669"/>
    <property type="project" value="UniProtKB-KW"/>
</dbReference>
<evidence type="ECO:0000256" key="6">
    <source>
        <dbReference type="ARBA" id="ARBA00022723"/>
    </source>
</evidence>
<evidence type="ECO:0000256" key="12">
    <source>
        <dbReference type="ARBA" id="ARBA00023324"/>
    </source>
</evidence>
<evidence type="ECO:0000256" key="14">
    <source>
        <dbReference type="PIRSR" id="PIRSR600823-3"/>
    </source>
</evidence>
<keyword evidence="12" id="KW-0376">Hydrogen peroxide</keyword>
<feature type="disulfide bond" evidence="15">
    <location>
        <begin position="70"/>
        <end position="102"/>
    </location>
</feature>
<feature type="binding site" evidence="14">
    <location>
        <position position="123"/>
    </location>
    <ligand>
        <name>Ca(2+)</name>
        <dbReference type="ChEBI" id="CHEBI:29108"/>
        <label>2</label>
    </ligand>
</feature>
<keyword evidence="5" id="KW-0349">Heme</keyword>
<keyword evidence="19" id="KW-1185">Reference proteome</keyword>
<evidence type="ECO:0000256" key="8">
    <source>
        <dbReference type="ARBA" id="ARBA00022837"/>
    </source>
</evidence>
<protein>
    <recommendedName>
        <fullName evidence="2">peroxidase</fullName>
        <ecNumber evidence="2">1.11.1.7</ecNumber>
    </recommendedName>
</protein>
<dbReference type="EC" id="1.11.1.7" evidence="2"/>
<feature type="binding site" evidence="13">
    <location>
        <position position="32"/>
    </location>
    <ligand>
        <name>substrate</name>
    </ligand>
</feature>
<dbReference type="SUPFAM" id="SSF48113">
    <property type="entry name" value="Heme-dependent peroxidases"/>
    <property type="match status" value="1"/>
</dbReference>
<evidence type="ECO:0000256" key="7">
    <source>
        <dbReference type="ARBA" id="ARBA00022729"/>
    </source>
</evidence>
<evidence type="ECO:0000256" key="2">
    <source>
        <dbReference type="ARBA" id="ARBA00012313"/>
    </source>
</evidence>
<feature type="binding site" evidence="14">
    <location>
        <position position="64"/>
    </location>
    <ligand>
        <name>Ca(2+)</name>
        <dbReference type="ChEBI" id="CHEBI:29108"/>
        <label>2</label>
    </ligand>
</feature>
<organism evidence="18 19">
    <name type="scientific">Rubus argutus</name>
    <name type="common">Southern blackberry</name>
    <dbReference type="NCBI Taxonomy" id="59490"/>
    <lineage>
        <taxon>Eukaryota</taxon>
        <taxon>Viridiplantae</taxon>
        <taxon>Streptophyta</taxon>
        <taxon>Embryophyta</taxon>
        <taxon>Tracheophyta</taxon>
        <taxon>Spermatophyta</taxon>
        <taxon>Magnoliopsida</taxon>
        <taxon>eudicotyledons</taxon>
        <taxon>Gunneridae</taxon>
        <taxon>Pentapetalae</taxon>
        <taxon>rosids</taxon>
        <taxon>fabids</taxon>
        <taxon>Rosales</taxon>
        <taxon>Rosaceae</taxon>
        <taxon>Rosoideae</taxon>
        <taxon>Rosoideae incertae sedis</taxon>
        <taxon>Rubus</taxon>
    </lineage>
</organism>
<dbReference type="InterPro" id="IPR010255">
    <property type="entry name" value="Haem_peroxidase_sf"/>
</dbReference>
<feature type="domain" description="Plant heme peroxidase family profile" evidence="17">
    <location>
        <begin position="6"/>
        <end position="197"/>
    </location>
</feature>
<dbReference type="InterPro" id="IPR000823">
    <property type="entry name" value="Peroxidase_pln"/>
</dbReference>
<dbReference type="GO" id="GO:0020037">
    <property type="term" value="F:heme binding"/>
    <property type="evidence" value="ECO:0007669"/>
    <property type="project" value="InterPro"/>
</dbReference>
<sequence length="197" mass="21469">MDTFQAKGAFYEVPTGRMDGRVSNLDQAATMPDVDDPITLLKSKFLDKGLSEKDLVLLTAGAHTIGTTACFSMEKSLHNFSSSAKSDPSINPEFLPELKKKCPLGGDGNVRLPLDPATHDKFDVKPFQNLRRGFAVLAFDARLMEDPVTRGVVESYLKSGGQVSFNKDFIQSILKLRAIGVKSAGEGEIRKSCSKLN</sequence>
<evidence type="ECO:0000256" key="11">
    <source>
        <dbReference type="ARBA" id="ARBA00023157"/>
    </source>
</evidence>
<dbReference type="AlphaFoldDB" id="A0AAW1VPT7"/>
<dbReference type="PRINTS" id="PR00461">
    <property type="entry name" value="PLPEROXIDASE"/>
</dbReference>
<evidence type="ECO:0000256" key="16">
    <source>
        <dbReference type="RuleBase" id="RU004241"/>
    </source>
</evidence>
<evidence type="ECO:0000313" key="18">
    <source>
        <dbReference type="EMBL" id="KAK9905341.1"/>
    </source>
</evidence>
<dbReference type="GO" id="GO:0046872">
    <property type="term" value="F:metal ion binding"/>
    <property type="evidence" value="ECO:0007669"/>
    <property type="project" value="UniProtKB-KW"/>
</dbReference>
<comment type="catalytic activity">
    <reaction evidence="1">
        <text>2 a phenolic donor + H2O2 = 2 a phenolic radical donor + 2 H2O</text>
        <dbReference type="Rhea" id="RHEA:56136"/>
        <dbReference type="ChEBI" id="CHEBI:15377"/>
        <dbReference type="ChEBI" id="CHEBI:16240"/>
        <dbReference type="ChEBI" id="CHEBI:139520"/>
        <dbReference type="ChEBI" id="CHEBI:139521"/>
        <dbReference type="EC" id="1.11.1.7"/>
    </reaction>
</comment>
<dbReference type="FunFam" id="1.10.420.10:FF:000010">
    <property type="entry name" value="Peroxidase"/>
    <property type="match status" value="1"/>
</dbReference>
<dbReference type="PROSITE" id="PS50873">
    <property type="entry name" value="PEROXIDASE_4"/>
    <property type="match status" value="1"/>
</dbReference>
<dbReference type="GO" id="GO:0006979">
    <property type="term" value="P:response to oxidative stress"/>
    <property type="evidence" value="ECO:0007669"/>
    <property type="project" value="InterPro"/>
</dbReference>
<comment type="cofactor">
    <cofactor evidence="14">
        <name>heme b</name>
        <dbReference type="ChEBI" id="CHEBI:60344"/>
    </cofactor>
    <text evidence="14">Binds 1 heme b (iron(II)-protoporphyrin IX) group per subunit.</text>
</comment>
<comment type="caution">
    <text evidence="18">The sequence shown here is derived from an EMBL/GenBank/DDBJ whole genome shotgun (WGS) entry which is preliminary data.</text>
</comment>
<evidence type="ECO:0000256" key="9">
    <source>
        <dbReference type="ARBA" id="ARBA00023002"/>
    </source>
</evidence>
<keyword evidence="7" id="KW-0732">Signal</keyword>
<dbReference type="Pfam" id="PF00141">
    <property type="entry name" value="peroxidase"/>
    <property type="match status" value="1"/>
</dbReference>
<keyword evidence="11 15" id="KW-1015">Disulfide bond</keyword>
<evidence type="ECO:0000256" key="4">
    <source>
        <dbReference type="ARBA" id="ARBA00022559"/>
    </source>
</evidence>
<accession>A0AAW1VPT7</accession>
<gene>
    <name evidence="18" type="ORF">M0R45_000276</name>
</gene>
<dbReference type="GO" id="GO:0140825">
    <property type="term" value="F:lactoperoxidase activity"/>
    <property type="evidence" value="ECO:0007669"/>
    <property type="project" value="UniProtKB-EC"/>
</dbReference>
<evidence type="ECO:0000259" key="17">
    <source>
        <dbReference type="PROSITE" id="PS50873"/>
    </source>
</evidence>
<keyword evidence="4" id="KW-0575">Peroxidase</keyword>
<reference evidence="18 19" key="1">
    <citation type="journal article" date="2023" name="G3 (Bethesda)">
        <title>A chromosome-length genome assembly and annotation of blackberry (Rubus argutus, cv. 'Hillquist').</title>
        <authorList>
            <person name="Bruna T."/>
            <person name="Aryal R."/>
            <person name="Dudchenko O."/>
            <person name="Sargent D.J."/>
            <person name="Mead D."/>
            <person name="Buti M."/>
            <person name="Cavallini A."/>
            <person name="Hytonen T."/>
            <person name="Andres J."/>
            <person name="Pham M."/>
            <person name="Weisz D."/>
            <person name="Mascagni F."/>
            <person name="Usai G."/>
            <person name="Natali L."/>
            <person name="Bassil N."/>
            <person name="Fernandez G.E."/>
            <person name="Lomsadze A."/>
            <person name="Armour M."/>
            <person name="Olukolu B."/>
            <person name="Poorten T."/>
            <person name="Britton C."/>
            <person name="Davik J."/>
            <person name="Ashrafi H."/>
            <person name="Aiden E.L."/>
            <person name="Borodovsky M."/>
            <person name="Worthington M."/>
        </authorList>
    </citation>
    <scope>NUCLEOTIDE SEQUENCE [LARGE SCALE GENOMIC DNA]</scope>
    <source>
        <strain evidence="18">PI 553951</strain>
    </source>
</reference>
<feature type="binding site" description="axial binding residue" evidence="14">
    <location>
        <position position="63"/>
    </location>
    <ligand>
        <name>heme b</name>
        <dbReference type="ChEBI" id="CHEBI:60344"/>
    </ligand>
    <ligandPart>
        <name>Fe</name>
        <dbReference type="ChEBI" id="CHEBI:18248"/>
    </ligandPart>
</feature>
<keyword evidence="6 14" id="KW-0479">Metal-binding</keyword>
<evidence type="ECO:0000256" key="13">
    <source>
        <dbReference type="PIRSR" id="PIRSR600823-2"/>
    </source>
</evidence>
<name>A0AAW1VPT7_RUBAR</name>
<comment type="similarity">
    <text evidence="16">Belongs to the peroxidase family.</text>
</comment>
<dbReference type="PANTHER" id="PTHR31517">
    <property type="match status" value="1"/>
</dbReference>
<feature type="binding site" evidence="14">
    <location>
        <position position="115"/>
    </location>
    <ligand>
        <name>Ca(2+)</name>
        <dbReference type="ChEBI" id="CHEBI:29108"/>
        <label>2</label>
    </ligand>
</feature>
<evidence type="ECO:0000256" key="5">
    <source>
        <dbReference type="ARBA" id="ARBA00022617"/>
    </source>
</evidence>
<comment type="cofactor">
    <cofactor evidence="14">
        <name>Ca(2+)</name>
        <dbReference type="ChEBI" id="CHEBI:29108"/>
    </cofactor>
    <text evidence="14">Binds 2 calcium ions per subunit.</text>
</comment>
<evidence type="ECO:0000256" key="15">
    <source>
        <dbReference type="PIRSR" id="PIRSR600823-5"/>
    </source>
</evidence>
<proteinExistence type="inferred from homology"/>
<keyword evidence="3" id="KW-0964">Secreted</keyword>
<dbReference type="Proteomes" id="UP001457282">
    <property type="component" value="Unassembled WGS sequence"/>
</dbReference>
<evidence type="ECO:0000256" key="10">
    <source>
        <dbReference type="ARBA" id="ARBA00023004"/>
    </source>
</evidence>
<keyword evidence="8 14" id="KW-0106">Calcium</keyword>
<evidence type="ECO:0000256" key="1">
    <source>
        <dbReference type="ARBA" id="ARBA00000189"/>
    </source>
</evidence>